<keyword evidence="6 8" id="KW-0238">DNA-binding</keyword>
<evidence type="ECO:0000256" key="7">
    <source>
        <dbReference type="ARBA" id="ARBA00023235"/>
    </source>
</evidence>
<dbReference type="NCBIfam" id="TIGR01051">
    <property type="entry name" value="topA_bact"/>
    <property type="match status" value="1"/>
</dbReference>
<feature type="site" description="Interaction with DNA" evidence="8">
    <location>
        <position position="36"/>
    </location>
</feature>
<keyword evidence="4" id="KW-0460">Magnesium</keyword>
<dbReference type="InterPro" id="IPR013826">
    <property type="entry name" value="Topo_IA_cen_sub3"/>
</dbReference>
<comment type="subunit">
    <text evidence="8">Monomer.</text>
</comment>
<dbReference type="PANTHER" id="PTHR42785">
    <property type="entry name" value="DNA TOPOISOMERASE, TYPE IA, CORE"/>
    <property type="match status" value="1"/>
</dbReference>
<dbReference type="EMBL" id="JACDTZ010000003">
    <property type="protein sequence ID" value="MBA5245466.1"/>
    <property type="molecule type" value="Genomic_DNA"/>
</dbReference>
<dbReference type="InterPro" id="IPR028612">
    <property type="entry name" value="Topoisom_1_IA"/>
</dbReference>
<dbReference type="Gene3D" id="1.10.460.10">
    <property type="entry name" value="Topoisomerase I, domain 2"/>
    <property type="match status" value="1"/>
</dbReference>
<feature type="site" description="Interaction with DNA" evidence="8">
    <location>
        <position position="513"/>
    </location>
</feature>
<sequence>MAEGGKTLVIVESATKAKKIQKYLGDDFIVEASVGHIRDLPGRAADIPAKYKKEPWAKLGVNPEDGFTPIYVVDADKKKKVTDLKSKLKQADKLLLATDPDREGEAIAWHLLETLKPKVPVERMVFNEITESAIREAAENTRELDMDLVDAQETRRILDRLYGYEVSPVLWKKVMPRLSAGRVQSVATRVIVERERERMAFIPAEYWDLVAELEKGETFDAKLVALDGKRIAQGRDFDDRGRLKGEAVIVDKQKAHSLADALGTAPMHVTAVEEKPYSRKPYAPFMTSTLQQEAGRKLHFTSARTMRIAQRLYENGHITYMRTDSTSLSKQGLDAARSAARELYGANYVTDAPRTYDRKVKNSQEAHEAIRPAGERFATPGQLAGALDAEEFKLYELIWARTVASQMQDARGTSMKVTVQGDADGEACEFAATGRTVTFPGWLRAYSDRQANETRLPQLAKGDELATNKVTADGHSTNPPARYTEASLVKKMEELGIGRPSTYASIIKTIQDRGYVVARGNALVPSWVAFSVVGLLENNFDALVDYDFTSSMEDELDEIAHGNQDRTKWLSGFYFGDADARESMAQALARRGGLKHMIEDNLESIDARAANSLKLFDDAEGRPVIVRVGRYGPYIERVVGEKDGEPEYQRANLPESATPDEITLEMAEKLFATPQSGRELGVNPANGRTVVAKEGRFGPYVTELVRDDERATAEARAEEVIAAERAEEDAQRAAEGKRAKNWETKTAAAQKEKRMAQLVDEQLKPATASLFSSMEPSSVTFDEAMQLLSLPREVGEDPADGEMITAQNGRYGPYLKKGSDSRSLASEDQIFSITLEEARRIYAEPKRRGRAAAKPPLKMLGDNDVSGKPMTIKDGRFGPYVTDGETNASLQRGDTPETMTDQRANELLSARRAREAEGGGKKATKKKAAKKKATKKAAKKATKPKQTTKRVVKARKR</sequence>
<dbReference type="GO" id="GO:0006265">
    <property type="term" value="P:DNA topological change"/>
    <property type="evidence" value="ECO:0007669"/>
    <property type="project" value="UniProtKB-UniRule"/>
</dbReference>
<dbReference type="InterPro" id="IPR006171">
    <property type="entry name" value="TOPRIM_dom"/>
</dbReference>
<evidence type="ECO:0000256" key="8">
    <source>
        <dbReference type="HAMAP-Rule" id="MF_00952"/>
    </source>
</evidence>
<evidence type="ECO:0000313" key="13">
    <source>
        <dbReference type="Proteomes" id="UP000523682"/>
    </source>
</evidence>
<dbReference type="InterPro" id="IPR003602">
    <property type="entry name" value="Topo_IA_DNA-bd_dom"/>
</dbReference>
<dbReference type="PROSITE" id="PS52039">
    <property type="entry name" value="TOPO_IA_2"/>
    <property type="match status" value="1"/>
</dbReference>
<evidence type="ECO:0000313" key="12">
    <source>
        <dbReference type="EMBL" id="MBA5245466.1"/>
    </source>
</evidence>
<dbReference type="InterPro" id="IPR034149">
    <property type="entry name" value="TOPRIM_TopoI"/>
</dbReference>
<dbReference type="SMART" id="SM00436">
    <property type="entry name" value="TOP1Bc"/>
    <property type="match status" value="1"/>
</dbReference>
<dbReference type="Gene3D" id="2.70.20.10">
    <property type="entry name" value="Topoisomerase I, domain 3"/>
    <property type="match status" value="1"/>
</dbReference>
<dbReference type="InterPro" id="IPR013825">
    <property type="entry name" value="Topo_IA_cen_sub2"/>
</dbReference>
<organism evidence="12 13">
    <name type="scientific">Corynebacterium haemomassiliense</name>
    <dbReference type="NCBI Taxonomy" id="2754726"/>
    <lineage>
        <taxon>Bacteria</taxon>
        <taxon>Bacillati</taxon>
        <taxon>Actinomycetota</taxon>
        <taxon>Actinomycetes</taxon>
        <taxon>Mycobacteriales</taxon>
        <taxon>Corynebacteriaceae</taxon>
        <taxon>Corynebacterium</taxon>
    </lineage>
</organism>
<dbReference type="HAMAP" id="MF_00952">
    <property type="entry name" value="Topoisom_1_prok"/>
    <property type="match status" value="1"/>
</dbReference>
<comment type="similarity">
    <text evidence="2 8">Belongs to the type IA topoisomerase family.</text>
</comment>
<dbReference type="RefSeq" id="WP_181890096.1">
    <property type="nucleotide sequence ID" value="NZ_CP170998.1"/>
</dbReference>
<feature type="site" description="Interaction with DNA" evidence="8">
    <location>
        <position position="164"/>
    </location>
</feature>
<dbReference type="Gene3D" id="3.40.50.140">
    <property type="match status" value="1"/>
</dbReference>
<dbReference type="InterPro" id="IPR023406">
    <property type="entry name" value="Topo_IA_AS"/>
</dbReference>
<dbReference type="PROSITE" id="PS00396">
    <property type="entry name" value="TOPO_IA_1"/>
    <property type="match status" value="1"/>
</dbReference>
<comment type="catalytic activity">
    <reaction evidence="1 8">
        <text>ATP-independent breakage of single-stranded DNA, followed by passage and rejoining.</text>
        <dbReference type="EC" id="5.6.2.1"/>
    </reaction>
</comment>
<feature type="site" description="Interaction with DNA" evidence="8">
    <location>
        <position position="322"/>
    </location>
</feature>
<evidence type="ECO:0000256" key="6">
    <source>
        <dbReference type="ARBA" id="ARBA00023125"/>
    </source>
</evidence>
<feature type="site" description="Interaction with DNA" evidence="8">
    <location>
        <position position="171"/>
    </location>
</feature>
<dbReference type="InterPro" id="IPR013824">
    <property type="entry name" value="Topo_IA_cen_sub1"/>
</dbReference>
<comment type="function">
    <text evidence="8">Releases the supercoiling and torsional tension of DNA, which is introduced during the DNA replication and transcription, by transiently cleaving and rejoining one strand of the DNA duplex. Introduces a single-strand break via transesterification at a target site in duplex DNA. The scissile phosphodiester is attacked by the catalytic tyrosine of the enzyme, resulting in the formation of a DNA-(5'-phosphotyrosyl)-enzyme intermediate and the expulsion of a 3'-OH DNA strand. The free DNA strand then undergoes passage around the unbroken strand, thus removing DNA supercoils. Finally, in the religation step, the DNA 3'-OH attacks the covalent intermediate to expel the active-site tyrosine and restore the DNA phosphodiester backbone.</text>
</comment>
<dbReference type="CDD" id="cd00186">
    <property type="entry name" value="TOP1Ac"/>
    <property type="match status" value="1"/>
</dbReference>
<feature type="region of interest" description="Disordered" evidence="9">
    <location>
        <begin position="845"/>
        <end position="957"/>
    </location>
</feature>
<keyword evidence="3" id="KW-0479">Metal-binding</keyword>
<evidence type="ECO:0000256" key="9">
    <source>
        <dbReference type="SAM" id="MobiDB-lite"/>
    </source>
</evidence>
<accession>A0A7W2I4S7</accession>
<dbReference type="InterPro" id="IPR000380">
    <property type="entry name" value="Topo_IA"/>
</dbReference>
<dbReference type="EC" id="5.6.2.1" evidence="8"/>
<evidence type="ECO:0000256" key="3">
    <source>
        <dbReference type="ARBA" id="ARBA00022723"/>
    </source>
</evidence>
<evidence type="ECO:0000256" key="5">
    <source>
        <dbReference type="ARBA" id="ARBA00023029"/>
    </source>
</evidence>
<dbReference type="Pfam" id="PF01131">
    <property type="entry name" value="Topoisom_bac"/>
    <property type="match status" value="1"/>
</dbReference>
<dbReference type="Pfam" id="PF01751">
    <property type="entry name" value="Toprim"/>
    <property type="match status" value="1"/>
</dbReference>
<evidence type="ECO:0000256" key="4">
    <source>
        <dbReference type="ARBA" id="ARBA00022842"/>
    </source>
</evidence>
<evidence type="ECO:0000256" key="1">
    <source>
        <dbReference type="ARBA" id="ARBA00000213"/>
    </source>
</evidence>
<dbReference type="PROSITE" id="PS50880">
    <property type="entry name" value="TOPRIM"/>
    <property type="match status" value="1"/>
</dbReference>
<dbReference type="SMART" id="SM00493">
    <property type="entry name" value="TOPRIM"/>
    <property type="match status" value="1"/>
</dbReference>
<gene>
    <name evidence="8 12" type="primary">topA</name>
    <name evidence="12" type="ORF">H0193_11750</name>
</gene>
<dbReference type="InterPro" id="IPR013497">
    <property type="entry name" value="Topo_IA_cen"/>
</dbReference>
<feature type="compositionally biased region" description="Polar residues" evidence="9">
    <location>
        <begin position="884"/>
        <end position="902"/>
    </location>
</feature>
<dbReference type="InterPro" id="IPR023405">
    <property type="entry name" value="Topo_IA_core_domain"/>
</dbReference>
<feature type="region of interest" description="Interaction with DNA" evidence="8">
    <location>
        <begin position="179"/>
        <end position="184"/>
    </location>
</feature>
<proteinExistence type="inferred from homology"/>
<dbReference type="PANTHER" id="PTHR42785:SF1">
    <property type="entry name" value="DNA TOPOISOMERASE"/>
    <property type="match status" value="1"/>
</dbReference>
<evidence type="ECO:0000259" key="11">
    <source>
        <dbReference type="PROSITE" id="PS52039"/>
    </source>
</evidence>
<protein>
    <recommendedName>
        <fullName evidence="8">DNA topoisomerase 1</fullName>
        <ecNumber evidence="8">5.6.2.1</ecNumber>
    </recommendedName>
    <alternativeName>
        <fullName evidence="8">DNA topoisomerase I</fullName>
    </alternativeName>
</protein>
<evidence type="ECO:0000256" key="2">
    <source>
        <dbReference type="ARBA" id="ARBA00009446"/>
    </source>
</evidence>
<dbReference type="InterPro" id="IPR005733">
    <property type="entry name" value="TopoI_bac-type"/>
</dbReference>
<feature type="site" description="Interaction with DNA" evidence="8">
    <location>
        <position position="159"/>
    </location>
</feature>
<evidence type="ECO:0000259" key="10">
    <source>
        <dbReference type="PROSITE" id="PS50880"/>
    </source>
</evidence>
<dbReference type="GO" id="GO:0003917">
    <property type="term" value="F:DNA topoisomerase type I (single strand cut, ATP-independent) activity"/>
    <property type="evidence" value="ECO:0007669"/>
    <property type="project" value="UniProtKB-UniRule"/>
</dbReference>
<feature type="compositionally biased region" description="Basic residues" evidence="9">
    <location>
        <begin position="922"/>
        <end position="957"/>
    </location>
</feature>
<dbReference type="Proteomes" id="UP000523682">
    <property type="component" value="Unassembled WGS sequence"/>
</dbReference>
<comment type="caution">
    <text evidence="12">The sequence shown here is derived from an EMBL/GenBank/DDBJ whole genome shotgun (WGS) entry which is preliminary data.</text>
</comment>
<feature type="site" description="Interaction with DNA" evidence="8">
    <location>
        <position position="156"/>
    </location>
</feature>
<name>A0A7W2I4S7_9CORY</name>
<feature type="domain" description="Toprim" evidence="10">
    <location>
        <begin position="6"/>
        <end position="130"/>
    </location>
</feature>
<dbReference type="Gene3D" id="1.10.290.10">
    <property type="entry name" value="Topoisomerase I, domain 4"/>
    <property type="match status" value="1"/>
</dbReference>
<feature type="active site" description="O-(5'-phospho-DNA)-tyrosine intermediate" evidence="8">
    <location>
        <position position="320"/>
    </location>
</feature>
<dbReference type="AlphaFoldDB" id="A0A7W2I4S7"/>
<dbReference type="CDD" id="cd03363">
    <property type="entry name" value="TOPRIM_TopoIA_TopoI"/>
    <property type="match status" value="1"/>
</dbReference>
<dbReference type="SUPFAM" id="SSF56712">
    <property type="entry name" value="Prokaryotic type I DNA topoisomerase"/>
    <property type="match status" value="1"/>
</dbReference>
<dbReference type="PRINTS" id="PR00417">
    <property type="entry name" value="PRTPISMRASEI"/>
</dbReference>
<keyword evidence="7 8" id="KW-0413">Isomerase</keyword>
<reference evidence="12 13" key="1">
    <citation type="submission" date="2020-07" db="EMBL/GenBank/DDBJ databases">
        <title>Draft genome and description of Corynebacterium haemomassiliense strain Marseile-Q3615 sp. nov.</title>
        <authorList>
            <person name="Boxberger M."/>
            <person name="La Scola B."/>
        </authorList>
    </citation>
    <scope>NUCLEOTIDE SEQUENCE [LARGE SCALE GENOMIC DNA]</scope>
    <source>
        <strain evidence="12 13">Marseille-Q3615</strain>
    </source>
</reference>
<dbReference type="SMART" id="SM00437">
    <property type="entry name" value="TOP1Ac"/>
    <property type="match status" value="1"/>
</dbReference>
<feature type="domain" description="Topo IA-type catalytic" evidence="11">
    <location>
        <begin position="145"/>
        <end position="581"/>
    </location>
</feature>
<dbReference type="InterPro" id="IPR025589">
    <property type="entry name" value="Toprim_C_rpt"/>
</dbReference>
<dbReference type="GO" id="GO:0003677">
    <property type="term" value="F:DNA binding"/>
    <property type="evidence" value="ECO:0007669"/>
    <property type="project" value="UniProtKB-KW"/>
</dbReference>
<feature type="site" description="Interaction with DNA" evidence="8">
    <location>
        <position position="155"/>
    </location>
</feature>
<dbReference type="Pfam" id="PF13368">
    <property type="entry name" value="Toprim_C_rpt"/>
    <property type="match status" value="4"/>
</dbReference>
<keyword evidence="5 8" id="KW-0799">Topoisomerase</keyword>
<dbReference type="GO" id="GO:0046872">
    <property type="term" value="F:metal ion binding"/>
    <property type="evidence" value="ECO:0007669"/>
    <property type="project" value="UniProtKB-KW"/>
</dbReference>
<keyword evidence="13" id="KW-1185">Reference proteome</keyword>
<dbReference type="InterPro" id="IPR003601">
    <property type="entry name" value="Topo_IA_2"/>
</dbReference>